<name>A0ABV9JG25_9GAMM</name>
<reference evidence="2" key="1">
    <citation type="journal article" date="2019" name="Int. J. Syst. Evol. Microbiol.">
        <title>The Global Catalogue of Microorganisms (GCM) 10K type strain sequencing project: providing services to taxonomists for standard genome sequencing and annotation.</title>
        <authorList>
            <consortium name="The Broad Institute Genomics Platform"/>
            <consortium name="The Broad Institute Genome Sequencing Center for Infectious Disease"/>
            <person name="Wu L."/>
            <person name="Ma J."/>
        </authorList>
    </citation>
    <scope>NUCLEOTIDE SEQUENCE [LARGE SCALE GENOMIC DNA]</scope>
    <source>
        <strain evidence="2">DT28</strain>
    </source>
</reference>
<protein>
    <submittedName>
        <fullName evidence="1">Uncharacterized protein</fullName>
    </submittedName>
</protein>
<keyword evidence="2" id="KW-1185">Reference proteome</keyword>
<gene>
    <name evidence="1" type="ORF">ACFO3I_00200</name>
</gene>
<dbReference type="Proteomes" id="UP001595962">
    <property type="component" value="Unassembled WGS sequence"/>
</dbReference>
<sequence>MDMFLITAVAFFMVNAFVFVSFLRKIDLNGAQVKELERAQAADAYARTAAKARKARAVASAVQVAQ</sequence>
<evidence type="ECO:0000313" key="2">
    <source>
        <dbReference type="Proteomes" id="UP001595962"/>
    </source>
</evidence>
<accession>A0ABV9JG25</accession>
<dbReference type="EMBL" id="JBHSGB010000001">
    <property type="protein sequence ID" value="MFC4653433.1"/>
    <property type="molecule type" value="Genomic_DNA"/>
</dbReference>
<comment type="caution">
    <text evidence="1">The sequence shown here is derived from an EMBL/GenBank/DDBJ whole genome shotgun (WGS) entry which is preliminary data.</text>
</comment>
<evidence type="ECO:0000313" key="1">
    <source>
        <dbReference type="EMBL" id="MFC4653433.1"/>
    </source>
</evidence>
<proteinExistence type="predicted"/>
<dbReference type="RefSeq" id="WP_377330729.1">
    <property type="nucleotide sequence ID" value="NZ_JBHSGB010000001.1"/>
</dbReference>
<organism evidence="1 2">
    <name type="scientific">Rheinheimera marina</name>
    <dbReference type="NCBI Taxonomy" id="1774958"/>
    <lineage>
        <taxon>Bacteria</taxon>
        <taxon>Pseudomonadati</taxon>
        <taxon>Pseudomonadota</taxon>
        <taxon>Gammaproteobacteria</taxon>
        <taxon>Chromatiales</taxon>
        <taxon>Chromatiaceae</taxon>
        <taxon>Rheinheimera</taxon>
    </lineage>
</organism>